<evidence type="ECO:0000313" key="1">
    <source>
        <dbReference type="EMBL" id="MDO1450465.1"/>
    </source>
</evidence>
<name>A0ABT8REI4_9BACT</name>
<keyword evidence="2" id="KW-1185">Reference proteome</keyword>
<evidence type="ECO:0000313" key="2">
    <source>
        <dbReference type="Proteomes" id="UP001168528"/>
    </source>
</evidence>
<dbReference type="EMBL" id="JAUKPO010000030">
    <property type="protein sequence ID" value="MDO1450465.1"/>
    <property type="molecule type" value="Genomic_DNA"/>
</dbReference>
<sequence>MKEILHDHQKKITLSNITSYMLVKLQGHRVPLVWSPAMYFG</sequence>
<reference evidence="1" key="1">
    <citation type="submission" date="2023-07" db="EMBL/GenBank/DDBJ databases">
        <title>The genome sequence of Rhodocytophaga aerolata KACC 12507.</title>
        <authorList>
            <person name="Zhang X."/>
        </authorList>
    </citation>
    <scope>NUCLEOTIDE SEQUENCE</scope>
    <source>
        <strain evidence="1">KACC 12507</strain>
    </source>
</reference>
<proteinExistence type="predicted"/>
<organism evidence="1 2">
    <name type="scientific">Rhodocytophaga aerolata</name>
    <dbReference type="NCBI Taxonomy" id="455078"/>
    <lineage>
        <taxon>Bacteria</taxon>
        <taxon>Pseudomonadati</taxon>
        <taxon>Bacteroidota</taxon>
        <taxon>Cytophagia</taxon>
        <taxon>Cytophagales</taxon>
        <taxon>Rhodocytophagaceae</taxon>
        <taxon>Rhodocytophaga</taxon>
    </lineage>
</organism>
<comment type="caution">
    <text evidence="1">The sequence shown here is derived from an EMBL/GenBank/DDBJ whole genome shotgun (WGS) entry which is preliminary data.</text>
</comment>
<gene>
    <name evidence="1" type="ORF">Q0590_29590</name>
</gene>
<dbReference type="RefSeq" id="WP_302041265.1">
    <property type="nucleotide sequence ID" value="NZ_JAUKPO010000030.1"/>
</dbReference>
<accession>A0ABT8REI4</accession>
<dbReference type="Proteomes" id="UP001168528">
    <property type="component" value="Unassembled WGS sequence"/>
</dbReference>
<protein>
    <submittedName>
        <fullName evidence="1">Uncharacterized protein</fullName>
    </submittedName>
</protein>